<reference evidence="2 3" key="1">
    <citation type="submission" date="2018-03" db="EMBL/GenBank/DDBJ databases">
        <title>Aquarubrobacter algicola gen. nov., sp. nov., a novel actinobacterium isolated from shallow eutrophic lake during the end of cyanobacterial harmful algal blooms.</title>
        <authorList>
            <person name="Chun S.J."/>
        </authorList>
    </citation>
    <scope>NUCLEOTIDE SEQUENCE [LARGE SCALE GENOMIC DNA]</scope>
    <source>
        <strain evidence="2 3">Seoho-28</strain>
    </source>
</reference>
<accession>A0A2T4UEK1</accession>
<proteinExistence type="predicted"/>
<gene>
    <name evidence="2" type="ORF">C7Y72_14585</name>
</gene>
<organism evidence="2 3">
    <name type="scientific">Paraconexibacter algicola</name>
    <dbReference type="NCBI Taxonomy" id="2133960"/>
    <lineage>
        <taxon>Bacteria</taxon>
        <taxon>Bacillati</taxon>
        <taxon>Actinomycetota</taxon>
        <taxon>Thermoleophilia</taxon>
        <taxon>Solirubrobacterales</taxon>
        <taxon>Paraconexibacteraceae</taxon>
        <taxon>Paraconexibacter</taxon>
    </lineage>
</organism>
<evidence type="ECO:0000256" key="1">
    <source>
        <dbReference type="SAM" id="Phobius"/>
    </source>
</evidence>
<keyword evidence="1" id="KW-0812">Transmembrane</keyword>
<feature type="transmembrane region" description="Helical" evidence="1">
    <location>
        <begin position="54"/>
        <end position="79"/>
    </location>
</feature>
<comment type="caution">
    <text evidence="2">The sequence shown here is derived from an EMBL/GenBank/DDBJ whole genome shotgun (WGS) entry which is preliminary data.</text>
</comment>
<keyword evidence="1" id="KW-0472">Membrane</keyword>
<feature type="transmembrane region" description="Helical" evidence="1">
    <location>
        <begin position="20"/>
        <end position="42"/>
    </location>
</feature>
<dbReference type="RefSeq" id="WP_107569930.1">
    <property type="nucleotide sequence ID" value="NZ_PYYB01000002.1"/>
</dbReference>
<keyword evidence="1" id="KW-1133">Transmembrane helix</keyword>
<dbReference type="EMBL" id="PYYB01000002">
    <property type="protein sequence ID" value="PTL56211.1"/>
    <property type="molecule type" value="Genomic_DNA"/>
</dbReference>
<evidence type="ECO:0000313" key="3">
    <source>
        <dbReference type="Proteomes" id="UP000240739"/>
    </source>
</evidence>
<evidence type="ECO:0000313" key="2">
    <source>
        <dbReference type="EMBL" id="PTL56211.1"/>
    </source>
</evidence>
<dbReference type="Proteomes" id="UP000240739">
    <property type="component" value="Unassembled WGS sequence"/>
</dbReference>
<dbReference type="AlphaFoldDB" id="A0A2T4UEK1"/>
<name>A0A2T4UEK1_9ACTN</name>
<dbReference type="OrthoDB" id="9774335at2"/>
<keyword evidence="3" id="KW-1185">Reference proteome</keyword>
<sequence>MTPMLAKIVDVETLWQTIWSATLTGVGVSVVFALTVVGFTRWTDLRRDGRTAPALAYGLLALAGVAGTAGSIVYAIVLITSK</sequence>
<protein>
    <submittedName>
        <fullName evidence="2">Uncharacterized protein</fullName>
    </submittedName>
</protein>